<dbReference type="Pfam" id="PF00069">
    <property type="entry name" value="Pkinase"/>
    <property type="match status" value="1"/>
</dbReference>
<dbReference type="InterPro" id="IPR017441">
    <property type="entry name" value="Protein_kinase_ATP_BS"/>
</dbReference>
<dbReference type="SUPFAM" id="SSF56112">
    <property type="entry name" value="Protein kinase-like (PK-like)"/>
    <property type="match status" value="1"/>
</dbReference>
<evidence type="ECO:0000256" key="3">
    <source>
        <dbReference type="ARBA" id="ARBA00022840"/>
    </source>
</evidence>
<evidence type="ECO:0000313" key="9">
    <source>
        <dbReference type="EMBL" id="OQR89304.1"/>
    </source>
</evidence>
<dbReference type="STRING" id="1202772.A0A1V9YU14"/>
<dbReference type="EMBL" id="JNBR01000861">
    <property type="protein sequence ID" value="OQR89304.1"/>
    <property type="molecule type" value="Genomic_DNA"/>
</dbReference>
<feature type="repeat" description="ANK" evidence="5">
    <location>
        <begin position="411"/>
        <end position="443"/>
    </location>
</feature>
<feature type="repeat" description="ANK" evidence="5">
    <location>
        <begin position="1"/>
        <end position="33"/>
    </location>
</feature>
<dbReference type="AlphaFoldDB" id="A0A1V9YU14"/>
<feature type="compositionally biased region" description="Low complexity" evidence="7">
    <location>
        <begin position="897"/>
        <end position="927"/>
    </location>
</feature>
<feature type="non-terminal residue" evidence="9">
    <location>
        <position position="1"/>
    </location>
</feature>
<feature type="repeat" description="ANK" evidence="5">
    <location>
        <begin position="378"/>
        <end position="410"/>
    </location>
</feature>
<proteinExistence type="predicted"/>
<dbReference type="SMART" id="SM00220">
    <property type="entry name" value="S_TKc"/>
    <property type="match status" value="1"/>
</dbReference>
<evidence type="ECO:0000256" key="5">
    <source>
        <dbReference type="PROSITE-ProRule" id="PRU00023"/>
    </source>
</evidence>
<reference evidence="9 10" key="1">
    <citation type="journal article" date="2014" name="Genome Biol. Evol.">
        <title>The secreted proteins of Achlya hypogyna and Thraustotheca clavata identify the ancestral oomycete secretome and reveal gene acquisitions by horizontal gene transfer.</title>
        <authorList>
            <person name="Misner I."/>
            <person name="Blouin N."/>
            <person name="Leonard G."/>
            <person name="Richards T.A."/>
            <person name="Lane C.E."/>
        </authorList>
    </citation>
    <scope>NUCLEOTIDE SEQUENCE [LARGE SCALE GENOMIC DNA]</scope>
    <source>
        <strain evidence="9 10">ATCC 48635</strain>
    </source>
</reference>
<feature type="repeat" description="ANK" evidence="5">
    <location>
        <begin position="158"/>
        <end position="190"/>
    </location>
</feature>
<keyword evidence="3 6" id="KW-0067">ATP-binding</keyword>
<dbReference type="OrthoDB" id="194358at2759"/>
<name>A0A1V9YU14_ACHHY</name>
<evidence type="ECO:0000256" key="7">
    <source>
        <dbReference type="SAM" id="MobiDB-lite"/>
    </source>
</evidence>
<dbReference type="GO" id="GO:0005524">
    <property type="term" value="F:ATP binding"/>
    <property type="evidence" value="ECO:0007669"/>
    <property type="project" value="UniProtKB-UniRule"/>
</dbReference>
<evidence type="ECO:0000256" key="6">
    <source>
        <dbReference type="PROSITE-ProRule" id="PRU10141"/>
    </source>
</evidence>
<dbReference type="PANTHER" id="PTHR24171:SF10">
    <property type="entry name" value="ANKYRIN REPEAT DOMAIN-CONTAINING PROTEIN 29-LIKE"/>
    <property type="match status" value="1"/>
</dbReference>
<dbReference type="PROSITE" id="PS00108">
    <property type="entry name" value="PROTEIN_KINASE_ST"/>
    <property type="match status" value="1"/>
</dbReference>
<dbReference type="PRINTS" id="PR01415">
    <property type="entry name" value="ANKYRIN"/>
</dbReference>
<feature type="repeat" description="ANK" evidence="5">
    <location>
        <begin position="34"/>
        <end position="66"/>
    </location>
</feature>
<sequence>AVATPLHAAAQLGNTVVAQILIHAGANVNALDNCGWTPIYAAASEGHEGVVRLLIDAKADVCRANTAGYTPVYVAAQNGYLEAVKLLLEAGGDPAKGPWAGSTPRDIAAKNGHMRVARYFDSLSMTPEKLWHAANEGDDLGVKQLLRNGVDVNAADYLNQTALHFAASKGHSNVVATLLAAKAQVDSRSKNGSTPLFLAARSGQSTAVSQLLAAGATPNAANDSGQAPLSGAAQYGQEAVVGLLLAAGADVNHRDSSNATAMHRAAESGHAKVVEMLLGASADATGKTTAGNTPRSAAVQKGHHTVVAAMDRILGPQNLLQAAAVGDSSTIQQLVQQGVDVNTTSPAGATPLYLAASRGHDVSVLLAANANADATTSNGKTPLHVAAAEGHASVVAQLINAEASVNCADKEKQTPLHLAVLGGHTDVVRLLVNAGADHEARSSVDKTPRMLATEMKKTDILKLLSTASTTRAVAPPPQGSKELLDAIKATDVAAVKKLLTNGANANSTDEAGQSLLHLAVLSGQRSLVDALLGVPGIHPAQRNPSMETPLTLAVKHGHRLLAQLIYSAAHERTRDVTEDELVIDPLRPLGQGGYGAVYKGTYRNEPVAVKTVLNPSMADALVYEMEAMQQYASVCANTLGLAYRCNSPYLLELLAVADPHSSTPKLVLEYMDGGDLRQYLNKKRLGLPTPVEVSTMQVAWVVANALADLHHNGLLHRDLKSLNILLCSKNYIKLADLGLARECASQMTTMMGTPYWMAPEVLTSGTSYDYAADIYSFGVILTELDTLQMPFADLNLNKWDILDQVRQGTLRPSVRANCEPWLRQLAENCMAFDPKLRPSAQAIVDYLHRQRSSPPETRSLSTSDKTKSRFGSTISSFAKSLFSAPRPAATESTPVGTRRASTGSSAAKTATSSISSISSRSSMSTATPTLPIETTSLSTTQSYSSWATSTLVSTTLVCPLCKTTNSVLASACKHCAAPSTDVATKLRALLKRIEAAKRRGIAIDTTFPCVVCETPNTMTATVCGECDDELPDDTLKLKIIVAIIERAMQAP</sequence>
<dbReference type="InterPro" id="IPR000719">
    <property type="entry name" value="Prot_kinase_dom"/>
</dbReference>
<keyword evidence="1" id="KW-0677">Repeat</keyword>
<dbReference type="PROSITE" id="PS50011">
    <property type="entry name" value="PROTEIN_KINASE_DOM"/>
    <property type="match status" value="1"/>
</dbReference>
<feature type="repeat" description="ANK" evidence="5">
    <location>
        <begin position="191"/>
        <end position="223"/>
    </location>
</feature>
<dbReference type="Proteomes" id="UP000243579">
    <property type="component" value="Unassembled WGS sequence"/>
</dbReference>
<dbReference type="InterPro" id="IPR002110">
    <property type="entry name" value="Ankyrin_rpt"/>
</dbReference>
<keyword evidence="10" id="KW-1185">Reference proteome</keyword>
<keyword evidence="4 5" id="KW-0040">ANK repeat</keyword>
<feature type="repeat" description="ANK" evidence="5">
    <location>
        <begin position="478"/>
        <end position="510"/>
    </location>
</feature>
<evidence type="ECO:0000256" key="1">
    <source>
        <dbReference type="ARBA" id="ARBA00022737"/>
    </source>
</evidence>
<evidence type="ECO:0000259" key="8">
    <source>
        <dbReference type="PROSITE" id="PS50011"/>
    </source>
</evidence>
<dbReference type="Gene3D" id="1.25.40.20">
    <property type="entry name" value="Ankyrin repeat-containing domain"/>
    <property type="match status" value="5"/>
</dbReference>
<evidence type="ECO:0000256" key="4">
    <source>
        <dbReference type="ARBA" id="ARBA00023043"/>
    </source>
</evidence>
<dbReference type="InterPro" id="IPR008271">
    <property type="entry name" value="Ser/Thr_kinase_AS"/>
</dbReference>
<feature type="compositionally biased region" description="Polar residues" evidence="7">
    <location>
        <begin position="852"/>
        <end position="869"/>
    </location>
</feature>
<dbReference type="InterPro" id="IPR011009">
    <property type="entry name" value="Kinase-like_dom_sf"/>
</dbReference>
<comment type="caution">
    <text evidence="9">The sequence shown here is derived from an EMBL/GenBank/DDBJ whole genome shotgun (WGS) entry which is preliminary data.</text>
</comment>
<dbReference type="PROSITE" id="PS50297">
    <property type="entry name" value="ANK_REP_REGION"/>
    <property type="match status" value="9"/>
</dbReference>
<accession>A0A1V9YU14</accession>
<protein>
    <recommendedName>
        <fullName evidence="8">Protein kinase domain-containing protein</fullName>
    </recommendedName>
</protein>
<dbReference type="SMART" id="SM00248">
    <property type="entry name" value="ANK"/>
    <property type="match status" value="17"/>
</dbReference>
<evidence type="ECO:0000256" key="2">
    <source>
        <dbReference type="ARBA" id="ARBA00022741"/>
    </source>
</evidence>
<feature type="repeat" description="ANK" evidence="5">
    <location>
        <begin position="257"/>
        <end position="289"/>
    </location>
</feature>
<feature type="region of interest" description="Disordered" evidence="7">
    <location>
        <begin position="848"/>
        <end position="869"/>
    </location>
</feature>
<keyword evidence="2 6" id="KW-0547">Nucleotide-binding</keyword>
<dbReference type="PANTHER" id="PTHR24171">
    <property type="entry name" value="ANKYRIN REPEAT DOMAIN-CONTAINING PROTEIN 39-RELATED"/>
    <property type="match status" value="1"/>
</dbReference>
<feature type="domain" description="Protein kinase" evidence="8">
    <location>
        <begin position="583"/>
        <end position="851"/>
    </location>
</feature>
<organism evidence="9 10">
    <name type="scientific">Achlya hypogyna</name>
    <name type="common">Oomycete</name>
    <name type="synonym">Protoachlya hypogyna</name>
    <dbReference type="NCBI Taxonomy" id="1202772"/>
    <lineage>
        <taxon>Eukaryota</taxon>
        <taxon>Sar</taxon>
        <taxon>Stramenopiles</taxon>
        <taxon>Oomycota</taxon>
        <taxon>Saprolegniomycetes</taxon>
        <taxon>Saprolegniales</taxon>
        <taxon>Achlyaceae</taxon>
        <taxon>Achlya</taxon>
    </lineage>
</organism>
<dbReference type="PROSITE" id="PS00107">
    <property type="entry name" value="PROTEIN_KINASE_ATP"/>
    <property type="match status" value="1"/>
</dbReference>
<gene>
    <name evidence="9" type="ORF">ACHHYP_06362</name>
</gene>
<feature type="repeat" description="ANK" evidence="5">
    <location>
        <begin position="67"/>
        <end position="93"/>
    </location>
</feature>
<dbReference type="Pfam" id="PF12796">
    <property type="entry name" value="Ank_2"/>
    <property type="match status" value="5"/>
</dbReference>
<dbReference type="Pfam" id="PF00023">
    <property type="entry name" value="Ank"/>
    <property type="match status" value="2"/>
</dbReference>
<dbReference type="SUPFAM" id="SSF48403">
    <property type="entry name" value="Ankyrin repeat"/>
    <property type="match status" value="2"/>
</dbReference>
<dbReference type="Gene3D" id="1.10.510.10">
    <property type="entry name" value="Transferase(Phosphotransferase) domain 1"/>
    <property type="match status" value="1"/>
</dbReference>
<feature type="repeat" description="ANK" evidence="5">
    <location>
        <begin position="224"/>
        <end position="256"/>
    </location>
</feature>
<dbReference type="InterPro" id="IPR036770">
    <property type="entry name" value="Ankyrin_rpt-contain_sf"/>
</dbReference>
<feature type="binding site" evidence="6">
    <location>
        <position position="610"/>
    </location>
    <ligand>
        <name>ATP</name>
        <dbReference type="ChEBI" id="CHEBI:30616"/>
    </ligand>
</feature>
<evidence type="ECO:0000313" key="10">
    <source>
        <dbReference type="Proteomes" id="UP000243579"/>
    </source>
</evidence>
<dbReference type="GO" id="GO:0004672">
    <property type="term" value="F:protein kinase activity"/>
    <property type="evidence" value="ECO:0007669"/>
    <property type="project" value="InterPro"/>
</dbReference>
<feature type="region of interest" description="Disordered" evidence="7">
    <location>
        <begin position="885"/>
        <end position="927"/>
    </location>
</feature>
<dbReference type="PROSITE" id="PS50088">
    <property type="entry name" value="ANK_REPEAT"/>
    <property type="match status" value="10"/>
</dbReference>